<feature type="compositionally biased region" description="Basic and acidic residues" evidence="2">
    <location>
        <begin position="7"/>
        <end position="20"/>
    </location>
</feature>
<dbReference type="STRING" id="197479.BFW38_01170"/>
<keyword evidence="4" id="KW-1185">Reference proteome</keyword>
<sequence>MRAWNRWLEEHRGQDSHERAAEVSTLPKTLVGQVQRIALLSQPGASSAQANQARTLMTSVSDQMPPTLRGWLTMQLEWHATLEHLQARHANTLDQIQDLERQRDQLEEKLQALTDIERSINLRKQEVRQ</sequence>
<feature type="coiled-coil region" evidence="1">
    <location>
        <begin position="82"/>
        <end position="123"/>
    </location>
</feature>
<comment type="caution">
    <text evidence="3">The sequence shown here is derived from an EMBL/GenBank/DDBJ whole genome shotgun (WGS) entry which is preliminary data.</text>
</comment>
<evidence type="ECO:0000313" key="3">
    <source>
        <dbReference type="EMBL" id="ODC02356.1"/>
    </source>
</evidence>
<evidence type="ECO:0000313" key="4">
    <source>
        <dbReference type="Proteomes" id="UP000094291"/>
    </source>
</evidence>
<protein>
    <submittedName>
        <fullName evidence="3">Uncharacterized protein</fullName>
    </submittedName>
</protein>
<keyword evidence="1" id="KW-0175">Coiled coil</keyword>
<evidence type="ECO:0000256" key="1">
    <source>
        <dbReference type="SAM" id="Coils"/>
    </source>
</evidence>
<evidence type="ECO:0000256" key="2">
    <source>
        <dbReference type="SAM" id="MobiDB-lite"/>
    </source>
</evidence>
<dbReference type="EMBL" id="MDTQ01000001">
    <property type="protein sequence ID" value="ODC02356.1"/>
    <property type="molecule type" value="Genomic_DNA"/>
</dbReference>
<organism evidence="3 4">
    <name type="scientific">Terasakiispira papahanaumokuakeensis</name>
    <dbReference type="NCBI Taxonomy" id="197479"/>
    <lineage>
        <taxon>Bacteria</taxon>
        <taxon>Pseudomonadati</taxon>
        <taxon>Pseudomonadota</taxon>
        <taxon>Gammaproteobacteria</taxon>
        <taxon>Oceanospirillales</taxon>
        <taxon>Terasakiispira</taxon>
    </lineage>
</organism>
<dbReference type="AlphaFoldDB" id="A0A1E2V681"/>
<dbReference type="Proteomes" id="UP000094291">
    <property type="component" value="Unassembled WGS sequence"/>
</dbReference>
<name>A0A1E2V681_9GAMM</name>
<reference evidence="3 4" key="1">
    <citation type="submission" date="2016-08" db="EMBL/GenBank/DDBJ databases">
        <authorList>
            <person name="Seilhamer J.J."/>
        </authorList>
    </citation>
    <scope>NUCLEOTIDE SEQUENCE [LARGE SCALE GENOMIC DNA]</scope>
    <source>
        <strain evidence="3 4">PH27A</strain>
    </source>
</reference>
<gene>
    <name evidence="3" type="ORF">BFW38_01170</name>
</gene>
<accession>A0A1E2V681</accession>
<proteinExistence type="predicted"/>
<feature type="region of interest" description="Disordered" evidence="2">
    <location>
        <begin position="1"/>
        <end position="20"/>
    </location>
</feature>